<dbReference type="InterPro" id="IPR046036">
    <property type="entry name" value="DUF5994"/>
</dbReference>
<evidence type="ECO:0000313" key="1">
    <source>
        <dbReference type="EMBL" id="BBY38807.1"/>
    </source>
</evidence>
<evidence type="ECO:0000313" key="2">
    <source>
        <dbReference type="EMBL" id="ORA97952.1"/>
    </source>
</evidence>
<accession>A0A1X0F7Z1</accession>
<sequence>MEQSNRLQLKPYRAVSEHIDGAWWPRSTNLVDELPCLVASLSDRLGQVVMVGYRRNGWQQTPALAEIDGHTIELLGFTSNEPASVIVMAESGRHITLHVIRPDTDENAARRALDAVRTPAATQVSPAVRATVGRSVVDVADKLARHEGLDDERRTAQIRRWCEETAQRFIDAPVQTFVPILVEHIVRNRMMESPKQHYPPDGGLCITVPGSSAPYSISS</sequence>
<dbReference type="Proteomes" id="UP000465812">
    <property type="component" value="Chromosome"/>
</dbReference>
<protein>
    <submittedName>
        <fullName evidence="2">Uncharacterized protein</fullName>
    </submittedName>
</protein>
<dbReference type="Pfam" id="PF19457">
    <property type="entry name" value="DUF5994"/>
    <property type="match status" value="1"/>
</dbReference>
<proteinExistence type="predicted"/>
<reference evidence="1 4" key="2">
    <citation type="journal article" date="2019" name="Emerg. Microbes Infect.">
        <title>Comprehensive subspecies identification of 175 nontuberculous mycobacteria species based on 7547 genomic profiles.</title>
        <authorList>
            <person name="Matsumoto Y."/>
            <person name="Kinjo T."/>
            <person name="Motooka D."/>
            <person name="Nabeya D."/>
            <person name="Jung N."/>
            <person name="Uechi K."/>
            <person name="Horii T."/>
            <person name="Iida T."/>
            <person name="Fujita J."/>
            <person name="Nakamura S."/>
        </authorList>
    </citation>
    <scope>NUCLEOTIDE SEQUENCE [LARGE SCALE GENOMIC DNA]</scope>
    <source>
        <strain evidence="1 4">JCM 18113</strain>
    </source>
</reference>
<reference evidence="1" key="3">
    <citation type="submission" date="2020-02" db="EMBL/GenBank/DDBJ databases">
        <authorList>
            <person name="Matsumoto Y."/>
            <person name="Kinjo T."/>
            <person name="Motooka D."/>
            <person name="Nabeya D."/>
            <person name="Jung N."/>
            <person name="Uechi K."/>
            <person name="Horii T."/>
            <person name="Iida T."/>
            <person name="Fujita J."/>
            <person name="Nakamura S."/>
        </authorList>
    </citation>
    <scope>NUCLEOTIDE SEQUENCE</scope>
    <source>
        <strain evidence="1">JCM 18113</strain>
    </source>
</reference>
<name>A0A1X0F7Z1_MYCNT</name>
<keyword evidence="4" id="KW-1185">Reference proteome</keyword>
<dbReference type="Proteomes" id="UP000192760">
    <property type="component" value="Unassembled WGS sequence"/>
</dbReference>
<dbReference type="EMBL" id="MVHW01000050">
    <property type="protein sequence ID" value="ORA97952.1"/>
    <property type="molecule type" value="Genomic_DNA"/>
</dbReference>
<dbReference type="AlphaFoldDB" id="A0A1X0F7Z1"/>
<dbReference type="RefSeq" id="WP_083099710.1">
    <property type="nucleotide sequence ID" value="NZ_AP022590.1"/>
</dbReference>
<organism evidence="2 3">
    <name type="scientific">Mycobacterium mantenii</name>
    <dbReference type="NCBI Taxonomy" id="560555"/>
    <lineage>
        <taxon>Bacteria</taxon>
        <taxon>Bacillati</taxon>
        <taxon>Actinomycetota</taxon>
        <taxon>Actinomycetes</taxon>
        <taxon>Mycobacteriales</taxon>
        <taxon>Mycobacteriaceae</taxon>
        <taxon>Mycobacterium</taxon>
        <taxon>Mycobacterium avium complex (MAC)</taxon>
    </lineage>
</organism>
<evidence type="ECO:0000313" key="4">
    <source>
        <dbReference type="Proteomes" id="UP000465812"/>
    </source>
</evidence>
<dbReference type="NCBIfam" id="NF046112">
    <property type="entry name" value="MSMEG_6209_Nter"/>
    <property type="match status" value="1"/>
</dbReference>
<dbReference type="STRING" id="560555.BST30_26410"/>
<evidence type="ECO:0000313" key="3">
    <source>
        <dbReference type="Proteomes" id="UP000192760"/>
    </source>
</evidence>
<dbReference type="EMBL" id="AP022590">
    <property type="protein sequence ID" value="BBY38807.1"/>
    <property type="molecule type" value="Genomic_DNA"/>
</dbReference>
<gene>
    <name evidence="2" type="ORF">BST30_26410</name>
    <name evidence="1" type="ORF">MMAN_29410</name>
</gene>
<reference evidence="2 3" key="1">
    <citation type="submission" date="2017-02" db="EMBL/GenBank/DDBJ databases">
        <title>The new phylogeny of genus Mycobacterium.</title>
        <authorList>
            <person name="Tortoli E."/>
            <person name="Trovato A."/>
            <person name="Cirillo D.M."/>
        </authorList>
    </citation>
    <scope>NUCLEOTIDE SEQUENCE [LARGE SCALE GENOMIC DNA]</scope>
    <source>
        <strain evidence="2 3">DSM 45255</strain>
    </source>
</reference>